<evidence type="ECO:0000259" key="1">
    <source>
        <dbReference type="PROSITE" id="PS50846"/>
    </source>
</evidence>
<dbReference type="AlphaFoldDB" id="A0A7C1JMM2"/>
<evidence type="ECO:0000313" key="2">
    <source>
        <dbReference type="EMBL" id="HEF66030.1"/>
    </source>
</evidence>
<dbReference type="SUPFAM" id="SSF55008">
    <property type="entry name" value="HMA, heavy metal-associated domain"/>
    <property type="match status" value="1"/>
</dbReference>
<comment type="caution">
    <text evidence="2">The sequence shown here is derived from an EMBL/GenBank/DDBJ whole genome shotgun (WGS) entry which is preliminary data.</text>
</comment>
<accession>A0A7C1JMM2</accession>
<protein>
    <submittedName>
        <fullName evidence="2">Heavy-metal-associated domain-containing protein</fullName>
    </submittedName>
</protein>
<sequence length="128" mass="13718">MARSRSRAARESAPRSAFGCLSALEHSSGFSQLPFRDASAGRPRLFYDKEGSMSTARLTMAISGLSCGGGGALVVERALAKLPGVVRVYVNPATEMAYIEYDPSRLSWEQLAAAVESVGFRASEPMVR</sequence>
<dbReference type="PROSITE" id="PS50846">
    <property type="entry name" value="HMA_2"/>
    <property type="match status" value="1"/>
</dbReference>
<name>A0A7C1JMM2_THERO</name>
<dbReference type="InterPro" id="IPR006121">
    <property type="entry name" value="HMA_dom"/>
</dbReference>
<dbReference type="CDD" id="cd00371">
    <property type="entry name" value="HMA"/>
    <property type="match status" value="1"/>
</dbReference>
<dbReference type="GO" id="GO:0046872">
    <property type="term" value="F:metal ion binding"/>
    <property type="evidence" value="ECO:0007669"/>
    <property type="project" value="InterPro"/>
</dbReference>
<dbReference type="Gene3D" id="3.30.70.100">
    <property type="match status" value="1"/>
</dbReference>
<proteinExistence type="predicted"/>
<reference evidence="2" key="1">
    <citation type="journal article" date="2020" name="mSystems">
        <title>Genome- and Community-Level Interaction Insights into Carbon Utilization and Element Cycling Functions of Hydrothermarchaeota in Hydrothermal Sediment.</title>
        <authorList>
            <person name="Zhou Z."/>
            <person name="Liu Y."/>
            <person name="Xu W."/>
            <person name="Pan J."/>
            <person name="Luo Z.H."/>
            <person name="Li M."/>
        </authorList>
    </citation>
    <scope>NUCLEOTIDE SEQUENCE [LARGE SCALE GENOMIC DNA]</scope>
    <source>
        <strain evidence="2">SpSt-222</strain>
    </source>
</reference>
<organism evidence="2">
    <name type="scientific">Thermomicrobium roseum</name>
    <dbReference type="NCBI Taxonomy" id="500"/>
    <lineage>
        <taxon>Bacteria</taxon>
        <taxon>Pseudomonadati</taxon>
        <taxon>Thermomicrobiota</taxon>
        <taxon>Thermomicrobia</taxon>
        <taxon>Thermomicrobiales</taxon>
        <taxon>Thermomicrobiaceae</taxon>
        <taxon>Thermomicrobium</taxon>
    </lineage>
</organism>
<dbReference type="Pfam" id="PF00403">
    <property type="entry name" value="HMA"/>
    <property type="match status" value="1"/>
</dbReference>
<dbReference type="InterPro" id="IPR036163">
    <property type="entry name" value="HMA_dom_sf"/>
</dbReference>
<dbReference type="EMBL" id="DSJL01000011">
    <property type="protein sequence ID" value="HEF66030.1"/>
    <property type="molecule type" value="Genomic_DNA"/>
</dbReference>
<gene>
    <name evidence="2" type="ORF">ENP47_10615</name>
</gene>
<feature type="domain" description="HMA" evidence="1">
    <location>
        <begin position="56"/>
        <end position="123"/>
    </location>
</feature>